<accession>A0A1J0VZM0</accession>
<proteinExistence type="predicted"/>
<dbReference type="InterPro" id="IPR009057">
    <property type="entry name" value="Homeodomain-like_sf"/>
</dbReference>
<feature type="domain" description="HTH tetR-type" evidence="3">
    <location>
        <begin position="8"/>
        <end position="68"/>
    </location>
</feature>
<dbReference type="PANTHER" id="PTHR30055:SF226">
    <property type="entry name" value="HTH-TYPE TRANSCRIPTIONAL REGULATOR PKSA"/>
    <property type="match status" value="1"/>
</dbReference>
<dbReference type="InterPro" id="IPR001647">
    <property type="entry name" value="HTH_TetR"/>
</dbReference>
<dbReference type="PROSITE" id="PS50977">
    <property type="entry name" value="HTH_TETR_2"/>
    <property type="match status" value="1"/>
</dbReference>
<evidence type="ECO:0000256" key="1">
    <source>
        <dbReference type="ARBA" id="ARBA00023125"/>
    </source>
</evidence>
<dbReference type="SUPFAM" id="SSF48498">
    <property type="entry name" value="Tetracyclin repressor-like, C-terminal domain"/>
    <property type="match status" value="1"/>
</dbReference>
<organism evidence="4 5">
    <name type="scientific">Nocardia mangyaensis</name>
    <dbReference type="NCBI Taxonomy" id="2213200"/>
    <lineage>
        <taxon>Bacteria</taxon>
        <taxon>Bacillati</taxon>
        <taxon>Actinomycetota</taxon>
        <taxon>Actinomycetes</taxon>
        <taxon>Mycobacteriales</taxon>
        <taxon>Nocardiaceae</taxon>
        <taxon>Nocardia</taxon>
    </lineage>
</organism>
<dbReference type="GO" id="GO:0000976">
    <property type="term" value="F:transcription cis-regulatory region binding"/>
    <property type="evidence" value="ECO:0007669"/>
    <property type="project" value="TreeGrafter"/>
</dbReference>
<dbReference type="InterPro" id="IPR050109">
    <property type="entry name" value="HTH-type_TetR-like_transc_reg"/>
</dbReference>
<dbReference type="Pfam" id="PF00440">
    <property type="entry name" value="TetR_N"/>
    <property type="match status" value="1"/>
</dbReference>
<dbReference type="Gene3D" id="1.10.357.10">
    <property type="entry name" value="Tetracycline Repressor, domain 2"/>
    <property type="match status" value="1"/>
</dbReference>
<keyword evidence="5" id="KW-1185">Reference proteome</keyword>
<dbReference type="KEGG" id="nsl:BOX37_30085"/>
<evidence type="ECO:0000313" key="5">
    <source>
        <dbReference type="Proteomes" id="UP000183810"/>
    </source>
</evidence>
<name>A0A1J0VZM0_9NOCA</name>
<dbReference type="AlphaFoldDB" id="A0A1J0VZM0"/>
<dbReference type="InterPro" id="IPR036271">
    <property type="entry name" value="Tet_transcr_reg_TetR-rel_C_sf"/>
</dbReference>
<evidence type="ECO:0000259" key="3">
    <source>
        <dbReference type="PROSITE" id="PS50977"/>
    </source>
</evidence>
<dbReference type="EMBL" id="CP018082">
    <property type="protein sequence ID" value="APE37474.1"/>
    <property type="molecule type" value="Genomic_DNA"/>
</dbReference>
<dbReference type="Proteomes" id="UP000183810">
    <property type="component" value="Chromosome"/>
</dbReference>
<reference evidence="4" key="1">
    <citation type="submission" date="2016-11" db="EMBL/GenBank/DDBJ databases">
        <authorList>
            <person name="Jaros S."/>
            <person name="Januszkiewicz K."/>
            <person name="Wedrychowicz H."/>
        </authorList>
    </citation>
    <scope>NUCLEOTIDE SEQUENCE [LARGE SCALE GENOMIC DNA]</scope>
    <source>
        <strain evidence="4">Y48</strain>
    </source>
</reference>
<keyword evidence="1 2" id="KW-0238">DNA-binding</keyword>
<gene>
    <name evidence="4" type="ORF">BOX37_30085</name>
</gene>
<evidence type="ECO:0000256" key="2">
    <source>
        <dbReference type="PROSITE-ProRule" id="PRU00335"/>
    </source>
</evidence>
<dbReference type="SUPFAM" id="SSF46689">
    <property type="entry name" value="Homeodomain-like"/>
    <property type="match status" value="1"/>
</dbReference>
<evidence type="ECO:0000313" key="4">
    <source>
        <dbReference type="EMBL" id="APE37474.1"/>
    </source>
</evidence>
<protein>
    <submittedName>
        <fullName evidence="4">TetR family transcriptional regulator</fullName>
    </submittedName>
</protein>
<sequence>MSRQQRVALRRSRLTDAALELFGTQGYSSTSIERLCATANVSTRSFYEDIGSREALLIALVDRLNTAALQRLDEALARTGDQPLVVRVVESFRAFLSVTCRDRKAARVFFVEVVGVSPAVEEWRRGQRRSISGLLTREAQRAAERGEAESRSFHLFTLALIGAVTSLAQEMVHATVPGEAISVDEICDEIGYFIHSGFSVRPAVQPT</sequence>
<dbReference type="GO" id="GO:0003700">
    <property type="term" value="F:DNA-binding transcription factor activity"/>
    <property type="evidence" value="ECO:0007669"/>
    <property type="project" value="TreeGrafter"/>
</dbReference>
<feature type="DNA-binding region" description="H-T-H motif" evidence="2">
    <location>
        <begin position="31"/>
        <end position="50"/>
    </location>
</feature>
<dbReference type="PANTHER" id="PTHR30055">
    <property type="entry name" value="HTH-TYPE TRANSCRIPTIONAL REGULATOR RUTR"/>
    <property type="match status" value="1"/>
</dbReference>